<feature type="transmembrane region" description="Helical" evidence="6">
    <location>
        <begin position="237"/>
        <end position="254"/>
    </location>
</feature>
<proteinExistence type="predicted"/>
<keyword evidence="3 6" id="KW-1133">Transmembrane helix</keyword>
<feature type="domain" description="Sodium/calcium exchanger membrane region" evidence="7">
    <location>
        <begin position="35"/>
        <end position="207"/>
    </location>
</feature>
<dbReference type="InterPro" id="IPR004837">
    <property type="entry name" value="NaCa_Exmemb"/>
</dbReference>
<evidence type="ECO:0000256" key="5">
    <source>
        <dbReference type="SAM" id="MobiDB-lite"/>
    </source>
</evidence>
<evidence type="ECO:0000256" key="6">
    <source>
        <dbReference type="SAM" id="Phobius"/>
    </source>
</evidence>
<dbReference type="EMBL" id="CP093443">
    <property type="protein sequence ID" value="UVI36103.1"/>
    <property type="molecule type" value="Genomic_DNA"/>
</dbReference>
<feature type="transmembrane region" description="Helical" evidence="6">
    <location>
        <begin position="387"/>
        <end position="406"/>
    </location>
</feature>
<feature type="transmembrane region" description="Helical" evidence="6">
    <location>
        <begin position="64"/>
        <end position="86"/>
    </location>
</feature>
<reference evidence="8" key="1">
    <citation type="submission" date="2022-03" db="EMBL/GenBank/DDBJ databases">
        <title>Brevibacterium spongiae sp. nov., isolated from marine sponge.</title>
        <authorList>
            <person name="Li Z."/>
            <person name="Zhang M."/>
        </authorList>
    </citation>
    <scope>NUCLEOTIDE SEQUENCE</scope>
    <source>
        <strain evidence="8">WHS-Z9</strain>
    </source>
</reference>
<sequence length="465" mass="48887">MPTAILRRIVLCLLIAAPAVVLRITGTEVAPVLDLFAFGAAIVAAAFLLAWAAEAAQKDISGALAIALLALIAVLPEYAVDLYYAFRSGTDPDYLHFAAANMTGSNRLLLGFGWPLVVIIALLVARRRTKRTTRRTTGAAKRTTGAQAQGQIPRTRAPRSLRLDSGARMDIGFLVILGVLAFAIPLMGAIPMWFGIGLVLIFAFYLWRAGQSAGDEEEEFVGAAALIAEMPKSARRITVISLFVVSAAIILLSAEPFAEALVASGQSLGIDSYFLVQWLAPLASEAPEFIIAAMFALRGMGAAAIGTLIASKVNQWSLLVGSLPIAHLAGGGGLGLPLDGRQIEEFTLTATQTILGVAIILALRFHWAPALGLAALFGVQFFVTDTSGRYVLSAIQAGLAIVFLILHRRDILPTLAAPFRRSGRDTDDPQLAEAAPTGPATADPGDAATGDPTAPATADRAETRA</sequence>
<feature type="transmembrane region" description="Helical" evidence="6">
    <location>
        <begin position="348"/>
        <end position="367"/>
    </location>
</feature>
<keyword evidence="2 6" id="KW-0812">Transmembrane</keyword>
<feature type="domain" description="Sodium/calcium exchanger membrane region" evidence="7">
    <location>
        <begin position="240"/>
        <end position="380"/>
    </location>
</feature>
<evidence type="ECO:0000256" key="2">
    <source>
        <dbReference type="ARBA" id="ARBA00022692"/>
    </source>
</evidence>
<evidence type="ECO:0000256" key="1">
    <source>
        <dbReference type="ARBA" id="ARBA00004141"/>
    </source>
</evidence>
<accession>A0ABY5SNK3</accession>
<feature type="region of interest" description="Disordered" evidence="5">
    <location>
        <begin position="419"/>
        <end position="465"/>
    </location>
</feature>
<feature type="compositionally biased region" description="Low complexity" evidence="5">
    <location>
        <begin position="432"/>
        <end position="458"/>
    </location>
</feature>
<gene>
    <name evidence="8" type="ORF">L1F31_00080</name>
</gene>
<feature type="transmembrane region" description="Helical" evidence="6">
    <location>
        <begin position="289"/>
        <end position="310"/>
    </location>
</feature>
<feature type="transmembrane region" description="Helical" evidence="6">
    <location>
        <begin position="190"/>
        <end position="207"/>
    </location>
</feature>
<dbReference type="Pfam" id="PF01699">
    <property type="entry name" value="Na_Ca_ex"/>
    <property type="match status" value="2"/>
</dbReference>
<comment type="subcellular location">
    <subcellularLocation>
        <location evidence="1">Membrane</location>
        <topology evidence="1">Multi-pass membrane protein</topology>
    </subcellularLocation>
</comment>
<evidence type="ECO:0000256" key="4">
    <source>
        <dbReference type="ARBA" id="ARBA00023136"/>
    </source>
</evidence>
<dbReference type="Proteomes" id="UP001064879">
    <property type="component" value="Chromosome"/>
</dbReference>
<dbReference type="RefSeq" id="WP_265418712.1">
    <property type="nucleotide sequence ID" value="NZ_CP093443.1"/>
</dbReference>
<feature type="transmembrane region" description="Helical" evidence="6">
    <location>
        <begin position="106"/>
        <end position="125"/>
    </location>
</feature>
<organism evidence="8 9">
    <name type="scientific">Brevibacterium spongiae</name>
    <dbReference type="NCBI Taxonomy" id="2909672"/>
    <lineage>
        <taxon>Bacteria</taxon>
        <taxon>Bacillati</taxon>
        <taxon>Actinomycetota</taxon>
        <taxon>Actinomycetes</taxon>
        <taxon>Micrococcales</taxon>
        <taxon>Brevibacteriaceae</taxon>
        <taxon>Brevibacterium</taxon>
    </lineage>
</organism>
<evidence type="ECO:0000313" key="8">
    <source>
        <dbReference type="EMBL" id="UVI36103.1"/>
    </source>
</evidence>
<protein>
    <submittedName>
        <fullName evidence="8">Sodium:proton exchanger</fullName>
    </submittedName>
</protein>
<evidence type="ECO:0000313" key="9">
    <source>
        <dbReference type="Proteomes" id="UP001064879"/>
    </source>
</evidence>
<feature type="transmembrane region" description="Helical" evidence="6">
    <location>
        <begin position="316"/>
        <end position="336"/>
    </location>
</feature>
<feature type="transmembrane region" description="Helical" evidence="6">
    <location>
        <begin position="33"/>
        <end position="52"/>
    </location>
</feature>
<dbReference type="Gene3D" id="1.20.1420.30">
    <property type="entry name" value="NCX, central ion-binding region"/>
    <property type="match status" value="1"/>
</dbReference>
<feature type="transmembrane region" description="Helical" evidence="6">
    <location>
        <begin position="166"/>
        <end position="184"/>
    </location>
</feature>
<evidence type="ECO:0000259" key="7">
    <source>
        <dbReference type="Pfam" id="PF01699"/>
    </source>
</evidence>
<keyword evidence="4 6" id="KW-0472">Membrane</keyword>
<keyword evidence="9" id="KW-1185">Reference proteome</keyword>
<name>A0ABY5SNK3_9MICO</name>
<dbReference type="InterPro" id="IPR044880">
    <property type="entry name" value="NCX_ion-bd_dom_sf"/>
</dbReference>
<evidence type="ECO:0000256" key="3">
    <source>
        <dbReference type="ARBA" id="ARBA00022989"/>
    </source>
</evidence>